<dbReference type="Gene3D" id="1.20.1280.50">
    <property type="match status" value="1"/>
</dbReference>
<dbReference type="PANTHER" id="PTHR38926:SF82">
    <property type="entry name" value="F-BOX DOMAIN-CONTAINING PROTEIN"/>
    <property type="match status" value="1"/>
</dbReference>
<feature type="domain" description="F-box" evidence="1">
    <location>
        <begin position="14"/>
        <end position="61"/>
    </location>
</feature>
<dbReference type="Gene3D" id="3.80.10.10">
    <property type="entry name" value="Ribonuclease Inhibitor"/>
    <property type="match status" value="1"/>
</dbReference>
<name>A0AAD4J248_PERFH</name>
<dbReference type="Pfam" id="PF12937">
    <property type="entry name" value="F-box-like"/>
    <property type="match status" value="1"/>
</dbReference>
<reference evidence="2 3" key="1">
    <citation type="journal article" date="2021" name="Nat. Commun.">
        <title>Incipient diploidization of the medicinal plant Perilla within 10,000 years.</title>
        <authorList>
            <person name="Zhang Y."/>
            <person name="Shen Q."/>
            <person name="Leng L."/>
            <person name="Zhang D."/>
            <person name="Chen S."/>
            <person name="Shi Y."/>
            <person name="Ning Z."/>
            <person name="Chen S."/>
        </authorList>
    </citation>
    <scope>NUCLEOTIDE SEQUENCE [LARGE SCALE GENOMIC DNA]</scope>
    <source>
        <strain evidence="3">cv. PC099</strain>
    </source>
</reference>
<accession>A0AAD4J248</accession>
<dbReference type="PROSITE" id="PS50181">
    <property type="entry name" value="FBOX"/>
    <property type="match status" value="1"/>
</dbReference>
<dbReference type="InterPro" id="IPR032675">
    <property type="entry name" value="LRR_dom_sf"/>
</dbReference>
<evidence type="ECO:0000313" key="2">
    <source>
        <dbReference type="EMBL" id="KAH6825544.1"/>
    </source>
</evidence>
<sequence length="278" mass="31041">MREISSSSAEVQVSPPWTQLPSDLTANILQRLGSVEILKSARKVCATWWKVCQDPAMWRVIKIISAEDNQWECTTMCRCAVDRSQGQLIDLTIAYFGDGELLQYIVDRSSRLRRLTVACCYNISGTALTDSVKKLAELEELRLFIPSILAADIETIGISCPKLKSFTFNQCQLEHLLSEFEPVGTVSSNEDALAIAKSMPNLCCLRLCANKLDNEGLLAILDGCPHLESRDLRQCFGVDIGGPLANRCWEQIKDLRVPSVSMQYFGLDLGEFYDDGFD</sequence>
<dbReference type="AlphaFoldDB" id="A0AAD4J248"/>
<evidence type="ECO:0000259" key="1">
    <source>
        <dbReference type="PROSITE" id="PS50181"/>
    </source>
</evidence>
<keyword evidence="3" id="KW-1185">Reference proteome</keyword>
<evidence type="ECO:0000313" key="3">
    <source>
        <dbReference type="Proteomes" id="UP001190926"/>
    </source>
</evidence>
<dbReference type="SUPFAM" id="SSF81383">
    <property type="entry name" value="F-box domain"/>
    <property type="match status" value="1"/>
</dbReference>
<dbReference type="Proteomes" id="UP001190926">
    <property type="component" value="Unassembled WGS sequence"/>
</dbReference>
<dbReference type="CDD" id="cd22164">
    <property type="entry name" value="F-box_AtSKIP19-like"/>
    <property type="match status" value="1"/>
</dbReference>
<dbReference type="PANTHER" id="PTHR38926">
    <property type="entry name" value="F-BOX DOMAIN CONTAINING PROTEIN, EXPRESSED"/>
    <property type="match status" value="1"/>
</dbReference>
<dbReference type="SUPFAM" id="SSF52047">
    <property type="entry name" value="RNI-like"/>
    <property type="match status" value="1"/>
</dbReference>
<dbReference type="InterPro" id="IPR036047">
    <property type="entry name" value="F-box-like_dom_sf"/>
</dbReference>
<protein>
    <recommendedName>
        <fullName evidence="1">F-box domain-containing protein</fullName>
    </recommendedName>
</protein>
<dbReference type="EMBL" id="SDAM02000175">
    <property type="protein sequence ID" value="KAH6825544.1"/>
    <property type="molecule type" value="Genomic_DNA"/>
</dbReference>
<dbReference type="InterPro" id="IPR001810">
    <property type="entry name" value="F-box_dom"/>
</dbReference>
<proteinExistence type="predicted"/>
<comment type="caution">
    <text evidence="2">The sequence shown here is derived from an EMBL/GenBank/DDBJ whole genome shotgun (WGS) entry which is preliminary data.</text>
</comment>
<gene>
    <name evidence="2" type="ORF">C2S53_007211</name>
</gene>
<organism evidence="2 3">
    <name type="scientific">Perilla frutescens var. hirtella</name>
    <name type="common">Perilla citriodora</name>
    <name type="synonym">Perilla setoyensis</name>
    <dbReference type="NCBI Taxonomy" id="608512"/>
    <lineage>
        <taxon>Eukaryota</taxon>
        <taxon>Viridiplantae</taxon>
        <taxon>Streptophyta</taxon>
        <taxon>Embryophyta</taxon>
        <taxon>Tracheophyta</taxon>
        <taxon>Spermatophyta</taxon>
        <taxon>Magnoliopsida</taxon>
        <taxon>eudicotyledons</taxon>
        <taxon>Gunneridae</taxon>
        <taxon>Pentapetalae</taxon>
        <taxon>asterids</taxon>
        <taxon>lamiids</taxon>
        <taxon>Lamiales</taxon>
        <taxon>Lamiaceae</taxon>
        <taxon>Nepetoideae</taxon>
        <taxon>Elsholtzieae</taxon>
        <taxon>Perilla</taxon>
    </lineage>
</organism>